<evidence type="ECO:0000313" key="3">
    <source>
        <dbReference type="Proteomes" id="UP000008744"/>
    </source>
</evidence>
<feature type="compositionally biased region" description="Low complexity" evidence="1">
    <location>
        <begin position="16"/>
        <end position="27"/>
    </location>
</feature>
<keyword evidence="3" id="KW-1185">Reference proteome</keyword>
<gene>
    <name evidence="2" type="primary">Dper\GL15403</name>
    <name evidence="2" type="ORF">Dper_GL15403</name>
</gene>
<evidence type="ECO:0000256" key="1">
    <source>
        <dbReference type="SAM" id="MobiDB-lite"/>
    </source>
</evidence>
<feature type="region of interest" description="Disordered" evidence="1">
    <location>
        <begin position="1"/>
        <end position="44"/>
    </location>
</feature>
<accession>B4HCY5</accession>
<proteinExistence type="predicted"/>
<feature type="region of interest" description="Disordered" evidence="1">
    <location>
        <begin position="144"/>
        <end position="169"/>
    </location>
</feature>
<feature type="region of interest" description="Disordered" evidence="1">
    <location>
        <begin position="311"/>
        <end position="334"/>
    </location>
</feature>
<dbReference type="AlphaFoldDB" id="B4HCY5"/>
<protein>
    <submittedName>
        <fullName evidence="2">GL15403</fullName>
    </submittedName>
</protein>
<dbReference type="EMBL" id="CH479530">
    <property type="protein sequence ID" value="EDW33558.1"/>
    <property type="molecule type" value="Genomic_DNA"/>
</dbReference>
<name>B4HCY5_DROPE</name>
<evidence type="ECO:0000313" key="2">
    <source>
        <dbReference type="EMBL" id="EDW33558.1"/>
    </source>
</evidence>
<sequence length="334" mass="36822">MEEDENLAFMKGSKLARSPAAASAPGAELQSMDPDARETPKRKSKACQEATCLENLQELGNILDEVHSRMMDKNTRHINMATRNMFVRMKELHTSINEASQASAAGRSARQEGLDAAVLCSKCSQSTKSMSMDKEQQTTTVWKKDAAAQTEPWRRLSQPLAAKRRQRNQEAEIPVSGWRVVAKKTRAAKKPARKPHRPDAVVVDAKGKTYSEVLALVTRREDGQLQDLSTSVNKVRRTANGNLLLELNRGDKESATRIKESFESVLNGVAEVRALSEDTRTRVLAISDLDPLVTTEDLVKALAEQFAIEPDSVNGEAERTEAINREAGSAPSRS</sequence>
<reference evidence="2 3" key="1">
    <citation type="journal article" date="2007" name="Nature">
        <title>Evolution of genes and genomes on the Drosophila phylogeny.</title>
        <authorList>
            <consortium name="Drosophila 12 Genomes Consortium"/>
            <person name="Clark A.G."/>
            <person name="Eisen M.B."/>
            <person name="Smith D.R."/>
            <person name="Bergman C.M."/>
            <person name="Oliver B."/>
            <person name="Markow T.A."/>
            <person name="Kaufman T.C."/>
            <person name="Kellis M."/>
            <person name="Gelbart W."/>
            <person name="Iyer V.N."/>
            <person name="Pollard D.A."/>
            <person name="Sackton T.B."/>
            <person name="Larracuente A.M."/>
            <person name="Singh N.D."/>
            <person name="Abad J.P."/>
            <person name="Abt D.N."/>
            <person name="Adryan B."/>
            <person name="Aguade M."/>
            <person name="Akashi H."/>
            <person name="Anderson W.W."/>
            <person name="Aquadro C.F."/>
            <person name="Ardell D.H."/>
            <person name="Arguello R."/>
            <person name="Artieri C.G."/>
            <person name="Barbash D.A."/>
            <person name="Barker D."/>
            <person name="Barsanti P."/>
            <person name="Batterham P."/>
            <person name="Batzoglou S."/>
            <person name="Begun D."/>
            <person name="Bhutkar A."/>
            <person name="Blanco E."/>
            <person name="Bosak S.A."/>
            <person name="Bradley R.K."/>
            <person name="Brand A.D."/>
            <person name="Brent M.R."/>
            <person name="Brooks A.N."/>
            <person name="Brown R.H."/>
            <person name="Butlin R.K."/>
            <person name="Caggese C."/>
            <person name="Calvi B.R."/>
            <person name="Bernardo de Carvalho A."/>
            <person name="Caspi A."/>
            <person name="Castrezana S."/>
            <person name="Celniker S.E."/>
            <person name="Chang J.L."/>
            <person name="Chapple C."/>
            <person name="Chatterji S."/>
            <person name="Chinwalla A."/>
            <person name="Civetta A."/>
            <person name="Clifton S.W."/>
            <person name="Comeron J.M."/>
            <person name="Costello J.C."/>
            <person name="Coyne J.A."/>
            <person name="Daub J."/>
            <person name="David R.G."/>
            <person name="Delcher A.L."/>
            <person name="Delehaunty K."/>
            <person name="Do C.B."/>
            <person name="Ebling H."/>
            <person name="Edwards K."/>
            <person name="Eickbush T."/>
            <person name="Evans J.D."/>
            <person name="Filipski A."/>
            <person name="Findeiss S."/>
            <person name="Freyhult E."/>
            <person name="Fulton L."/>
            <person name="Fulton R."/>
            <person name="Garcia A.C."/>
            <person name="Gardiner A."/>
            <person name="Garfield D.A."/>
            <person name="Garvin B.E."/>
            <person name="Gibson G."/>
            <person name="Gilbert D."/>
            <person name="Gnerre S."/>
            <person name="Godfrey J."/>
            <person name="Good R."/>
            <person name="Gotea V."/>
            <person name="Gravely B."/>
            <person name="Greenberg A.J."/>
            <person name="Griffiths-Jones S."/>
            <person name="Gross S."/>
            <person name="Guigo R."/>
            <person name="Gustafson E.A."/>
            <person name="Haerty W."/>
            <person name="Hahn M.W."/>
            <person name="Halligan D.L."/>
            <person name="Halpern A.L."/>
            <person name="Halter G.M."/>
            <person name="Han M.V."/>
            <person name="Heger A."/>
            <person name="Hillier L."/>
            <person name="Hinrichs A.S."/>
            <person name="Holmes I."/>
            <person name="Hoskins R.A."/>
            <person name="Hubisz M.J."/>
            <person name="Hultmark D."/>
            <person name="Huntley M.A."/>
            <person name="Jaffe D.B."/>
            <person name="Jagadeeshan S."/>
            <person name="Jeck W.R."/>
            <person name="Johnson J."/>
            <person name="Jones C.D."/>
            <person name="Jordan W.C."/>
            <person name="Karpen G.H."/>
            <person name="Kataoka E."/>
            <person name="Keightley P.D."/>
            <person name="Kheradpour P."/>
            <person name="Kirkness E.F."/>
            <person name="Koerich L.B."/>
            <person name="Kristiansen K."/>
            <person name="Kudrna D."/>
            <person name="Kulathinal R.J."/>
            <person name="Kumar S."/>
            <person name="Kwok R."/>
            <person name="Lander E."/>
            <person name="Langley C.H."/>
            <person name="Lapoint R."/>
            <person name="Lazzaro B.P."/>
            <person name="Lee S.J."/>
            <person name="Levesque L."/>
            <person name="Li R."/>
            <person name="Lin C.F."/>
            <person name="Lin M.F."/>
            <person name="Lindblad-Toh K."/>
            <person name="Llopart A."/>
            <person name="Long M."/>
            <person name="Low L."/>
            <person name="Lozovsky E."/>
            <person name="Lu J."/>
            <person name="Luo M."/>
            <person name="Machado C.A."/>
            <person name="Makalowski W."/>
            <person name="Marzo M."/>
            <person name="Matsuda M."/>
            <person name="Matzkin L."/>
            <person name="McAllister B."/>
            <person name="McBride C.S."/>
            <person name="McKernan B."/>
            <person name="McKernan K."/>
            <person name="Mendez-Lago M."/>
            <person name="Minx P."/>
            <person name="Mollenhauer M.U."/>
            <person name="Montooth K."/>
            <person name="Mount S.M."/>
            <person name="Mu X."/>
            <person name="Myers E."/>
            <person name="Negre B."/>
            <person name="Newfeld S."/>
            <person name="Nielsen R."/>
            <person name="Noor M.A."/>
            <person name="O'Grady P."/>
            <person name="Pachter L."/>
            <person name="Papaceit M."/>
            <person name="Parisi M.J."/>
            <person name="Parisi M."/>
            <person name="Parts L."/>
            <person name="Pedersen J.S."/>
            <person name="Pesole G."/>
            <person name="Phillippy A.M."/>
            <person name="Ponting C.P."/>
            <person name="Pop M."/>
            <person name="Porcelli D."/>
            <person name="Powell J.R."/>
            <person name="Prohaska S."/>
            <person name="Pruitt K."/>
            <person name="Puig M."/>
            <person name="Quesneville H."/>
            <person name="Ram K.R."/>
            <person name="Rand D."/>
            <person name="Rasmussen M.D."/>
            <person name="Reed L.K."/>
            <person name="Reenan R."/>
            <person name="Reily A."/>
            <person name="Remington K.A."/>
            <person name="Rieger T.T."/>
            <person name="Ritchie M.G."/>
            <person name="Robin C."/>
            <person name="Rogers Y.H."/>
            <person name="Rohde C."/>
            <person name="Rozas J."/>
            <person name="Rubenfield M.J."/>
            <person name="Ruiz A."/>
            <person name="Russo S."/>
            <person name="Salzberg S.L."/>
            <person name="Sanchez-Gracia A."/>
            <person name="Saranga D.J."/>
            <person name="Sato H."/>
            <person name="Schaeffer S.W."/>
            <person name="Schatz M.C."/>
            <person name="Schlenke T."/>
            <person name="Schwartz R."/>
            <person name="Segarra C."/>
            <person name="Singh R.S."/>
            <person name="Sirot L."/>
            <person name="Sirota M."/>
            <person name="Sisneros N.B."/>
            <person name="Smith C.D."/>
            <person name="Smith T.F."/>
            <person name="Spieth J."/>
            <person name="Stage D.E."/>
            <person name="Stark A."/>
            <person name="Stephan W."/>
            <person name="Strausberg R.L."/>
            <person name="Strempel S."/>
            <person name="Sturgill D."/>
            <person name="Sutton G."/>
            <person name="Sutton G.G."/>
            <person name="Tao W."/>
            <person name="Teichmann S."/>
            <person name="Tobari Y.N."/>
            <person name="Tomimura Y."/>
            <person name="Tsolas J.M."/>
            <person name="Valente V.L."/>
            <person name="Venter E."/>
            <person name="Venter J.C."/>
            <person name="Vicario S."/>
            <person name="Vieira F.G."/>
            <person name="Vilella A.J."/>
            <person name="Villasante A."/>
            <person name="Walenz B."/>
            <person name="Wang J."/>
            <person name="Wasserman M."/>
            <person name="Watts T."/>
            <person name="Wilson D."/>
            <person name="Wilson R.K."/>
            <person name="Wing R.A."/>
            <person name="Wolfner M.F."/>
            <person name="Wong A."/>
            <person name="Wong G.K."/>
            <person name="Wu C.I."/>
            <person name="Wu G."/>
            <person name="Yamamoto D."/>
            <person name="Yang H.P."/>
            <person name="Yang S.P."/>
            <person name="Yorke J.A."/>
            <person name="Yoshida K."/>
            <person name="Zdobnov E."/>
            <person name="Zhang P."/>
            <person name="Zhang Y."/>
            <person name="Zimin A.V."/>
            <person name="Baldwin J."/>
            <person name="Abdouelleil A."/>
            <person name="Abdulkadir J."/>
            <person name="Abebe A."/>
            <person name="Abera B."/>
            <person name="Abreu J."/>
            <person name="Acer S.C."/>
            <person name="Aftuck L."/>
            <person name="Alexander A."/>
            <person name="An P."/>
            <person name="Anderson E."/>
            <person name="Anderson S."/>
            <person name="Arachi H."/>
            <person name="Azer M."/>
            <person name="Bachantsang P."/>
            <person name="Barry A."/>
            <person name="Bayul T."/>
            <person name="Berlin A."/>
            <person name="Bessette D."/>
            <person name="Bloom T."/>
            <person name="Blye J."/>
            <person name="Boguslavskiy L."/>
            <person name="Bonnet C."/>
            <person name="Boukhgalter B."/>
            <person name="Bourzgui I."/>
            <person name="Brown A."/>
            <person name="Cahill P."/>
            <person name="Channer S."/>
            <person name="Cheshatsang Y."/>
            <person name="Chuda L."/>
            <person name="Citroen M."/>
            <person name="Collymore A."/>
            <person name="Cooke P."/>
            <person name="Costello M."/>
            <person name="D'Aco K."/>
            <person name="Daza R."/>
            <person name="De Haan G."/>
            <person name="DeGray S."/>
            <person name="DeMaso C."/>
            <person name="Dhargay N."/>
            <person name="Dooley K."/>
            <person name="Dooley E."/>
            <person name="Doricent M."/>
            <person name="Dorje P."/>
            <person name="Dorjee K."/>
            <person name="Dupes A."/>
            <person name="Elong R."/>
            <person name="Falk J."/>
            <person name="Farina A."/>
            <person name="Faro S."/>
            <person name="Ferguson D."/>
            <person name="Fisher S."/>
            <person name="Foley C.D."/>
            <person name="Franke A."/>
            <person name="Friedrich D."/>
            <person name="Gadbois L."/>
            <person name="Gearin G."/>
            <person name="Gearin C.R."/>
            <person name="Giannoukos G."/>
            <person name="Goode T."/>
            <person name="Graham J."/>
            <person name="Grandbois E."/>
            <person name="Grewal S."/>
            <person name="Gyaltsen K."/>
            <person name="Hafez N."/>
            <person name="Hagos B."/>
            <person name="Hall J."/>
            <person name="Henson C."/>
            <person name="Hollinger A."/>
            <person name="Honan T."/>
            <person name="Huard M.D."/>
            <person name="Hughes L."/>
            <person name="Hurhula B."/>
            <person name="Husby M.E."/>
            <person name="Kamat A."/>
            <person name="Kanga B."/>
            <person name="Kashin S."/>
            <person name="Khazanovich D."/>
            <person name="Kisner P."/>
            <person name="Lance K."/>
            <person name="Lara M."/>
            <person name="Lee W."/>
            <person name="Lennon N."/>
            <person name="Letendre F."/>
            <person name="LeVine R."/>
            <person name="Lipovsky A."/>
            <person name="Liu X."/>
            <person name="Liu J."/>
            <person name="Liu S."/>
            <person name="Lokyitsang T."/>
            <person name="Lokyitsang Y."/>
            <person name="Lubonja R."/>
            <person name="Lui A."/>
            <person name="MacDonald P."/>
            <person name="Magnisalis V."/>
            <person name="Maru K."/>
            <person name="Matthews C."/>
            <person name="McCusker W."/>
            <person name="McDonough S."/>
            <person name="Mehta T."/>
            <person name="Meldrim J."/>
            <person name="Meneus L."/>
            <person name="Mihai O."/>
            <person name="Mihalev A."/>
            <person name="Mihova T."/>
            <person name="Mittelman R."/>
            <person name="Mlenga V."/>
            <person name="Montmayeur A."/>
            <person name="Mulrain L."/>
            <person name="Navidi A."/>
            <person name="Naylor J."/>
            <person name="Negash T."/>
            <person name="Nguyen T."/>
            <person name="Nguyen N."/>
            <person name="Nicol R."/>
            <person name="Norbu C."/>
            <person name="Norbu N."/>
            <person name="Novod N."/>
            <person name="O'Neill B."/>
            <person name="Osman S."/>
            <person name="Markiewicz E."/>
            <person name="Oyono O.L."/>
            <person name="Patti C."/>
            <person name="Phunkhang P."/>
            <person name="Pierre F."/>
            <person name="Priest M."/>
            <person name="Raghuraman S."/>
            <person name="Rege F."/>
            <person name="Reyes R."/>
            <person name="Rise C."/>
            <person name="Rogov P."/>
            <person name="Ross K."/>
            <person name="Ryan E."/>
            <person name="Settipalli S."/>
            <person name="Shea T."/>
            <person name="Sherpa N."/>
            <person name="Shi L."/>
            <person name="Shih D."/>
            <person name="Sparrow T."/>
            <person name="Spaulding J."/>
            <person name="Stalker J."/>
            <person name="Stange-Thomann N."/>
            <person name="Stavropoulos S."/>
            <person name="Stone C."/>
            <person name="Strader C."/>
            <person name="Tesfaye S."/>
            <person name="Thomson T."/>
            <person name="Thoulutsang Y."/>
            <person name="Thoulutsang D."/>
            <person name="Topham K."/>
            <person name="Topping I."/>
            <person name="Tsamla T."/>
            <person name="Vassiliev H."/>
            <person name="Vo A."/>
            <person name="Wangchuk T."/>
            <person name="Wangdi T."/>
            <person name="Weiand M."/>
            <person name="Wilkinson J."/>
            <person name="Wilson A."/>
            <person name="Yadav S."/>
            <person name="Young G."/>
            <person name="Yu Q."/>
            <person name="Zembek L."/>
            <person name="Zhong D."/>
            <person name="Zimmer A."/>
            <person name="Zwirko Z."/>
            <person name="Jaffe D.B."/>
            <person name="Alvarez P."/>
            <person name="Brockman W."/>
            <person name="Butler J."/>
            <person name="Chin C."/>
            <person name="Gnerre S."/>
            <person name="Grabherr M."/>
            <person name="Kleber M."/>
            <person name="Mauceli E."/>
            <person name="MacCallum I."/>
        </authorList>
    </citation>
    <scope>NUCLEOTIDE SEQUENCE [LARGE SCALE GENOMIC DNA]</scope>
    <source>
        <strain evidence="3">MSH-3 / Tucson 14011-0111.49</strain>
    </source>
</reference>
<dbReference type="OMA" id="YAIVACK"/>
<organism evidence="3">
    <name type="scientific">Drosophila persimilis</name>
    <name type="common">Fruit fly</name>
    <dbReference type="NCBI Taxonomy" id="7234"/>
    <lineage>
        <taxon>Eukaryota</taxon>
        <taxon>Metazoa</taxon>
        <taxon>Ecdysozoa</taxon>
        <taxon>Arthropoda</taxon>
        <taxon>Hexapoda</taxon>
        <taxon>Insecta</taxon>
        <taxon>Pterygota</taxon>
        <taxon>Neoptera</taxon>
        <taxon>Endopterygota</taxon>
        <taxon>Diptera</taxon>
        <taxon>Brachycera</taxon>
        <taxon>Muscomorpha</taxon>
        <taxon>Ephydroidea</taxon>
        <taxon>Drosophilidae</taxon>
        <taxon>Drosophila</taxon>
        <taxon>Sophophora</taxon>
    </lineage>
</organism>
<dbReference type="Proteomes" id="UP000008744">
    <property type="component" value="Unassembled WGS sequence"/>
</dbReference>
<dbReference type="PhylomeDB" id="B4HCY5"/>
<dbReference type="HOGENOM" id="CLU_832276_0_0_1"/>